<dbReference type="SUPFAM" id="SSF46785">
    <property type="entry name" value="Winged helix' DNA-binding domain"/>
    <property type="match status" value="1"/>
</dbReference>
<dbReference type="RefSeq" id="WP_084534101.1">
    <property type="nucleotide sequence ID" value="NZ_FQZY01000071.1"/>
</dbReference>
<dbReference type="PANTHER" id="PTHR30432">
    <property type="entry name" value="TRANSCRIPTIONAL REGULATOR MODE"/>
    <property type="match status" value="1"/>
</dbReference>
<dbReference type="Gene3D" id="1.10.10.10">
    <property type="entry name" value="Winged helix-like DNA-binding domain superfamily/Winged helix DNA-binding domain"/>
    <property type="match status" value="1"/>
</dbReference>
<protein>
    <submittedName>
        <fullName evidence="2">Selenium-dependent molybdenum hydroxylase system protein, YqeB family</fullName>
    </submittedName>
</protein>
<dbReference type="Proteomes" id="UP000184301">
    <property type="component" value="Unassembled WGS sequence"/>
</dbReference>
<gene>
    <name evidence="2" type="ORF">SAMN02745243_03479</name>
</gene>
<dbReference type="PANTHER" id="PTHR30432:SF1">
    <property type="entry name" value="DNA-BINDING TRANSCRIPTIONAL DUAL REGULATOR MODE"/>
    <property type="match status" value="1"/>
</dbReference>
<dbReference type="OrthoDB" id="9815497at2"/>
<dbReference type="EMBL" id="FQZY01000071">
    <property type="protein sequence ID" value="SHK67456.1"/>
    <property type="molecule type" value="Genomic_DNA"/>
</dbReference>
<reference evidence="2 3" key="1">
    <citation type="submission" date="2016-11" db="EMBL/GenBank/DDBJ databases">
        <authorList>
            <person name="Jaros S."/>
            <person name="Januszkiewicz K."/>
            <person name="Wedrychowicz H."/>
        </authorList>
    </citation>
    <scope>NUCLEOTIDE SEQUENCE [LARGE SCALE GENOMIC DNA]</scope>
    <source>
        <strain evidence="2 3">DSM 15480</strain>
    </source>
</reference>
<dbReference type="InterPro" id="IPR000847">
    <property type="entry name" value="LysR_HTH_N"/>
</dbReference>
<dbReference type="InterPro" id="IPR051815">
    <property type="entry name" value="Molybdate_resp_trans_reg"/>
</dbReference>
<name>A0A1M6UE52_9FIRM</name>
<evidence type="ECO:0000259" key="1">
    <source>
        <dbReference type="Pfam" id="PF00126"/>
    </source>
</evidence>
<dbReference type="InterPro" id="IPR017695">
    <property type="entry name" value="Se-dep_Mo_hydrolase_YqeB"/>
</dbReference>
<dbReference type="InterPro" id="IPR036388">
    <property type="entry name" value="WH-like_DNA-bd_sf"/>
</dbReference>
<dbReference type="GO" id="GO:0003700">
    <property type="term" value="F:DNA-binding transcription factor activity"/>
    <property type="evidence" value="ECO:0007669"/>
    <property type="project" value="InterPro"/>
</dbReference>
<accession>A0A1M6UE52</accession>
<proteinExistence type="predicted"/>
<organism evidence="2 3">
    <name type="scientific">Hespellia stercorisuis DSM 15480</name>
    <dbReference type="NCBI Taxonomy" id="1121950"/>
    <lineage>
        <taxon>Bacteria</taxon>
        <taxon>Bacillati</taxon>
        <taxon>Bacillota</taxon>
        <taxon>Clostridia</taxon>
        <taxon>Lachnospirales</taxon>
        <taxon>Lachnospiraceae</taxon>
        <taxon>Hespellia</taxon>
    </lineage>
</organism>
<evidence type="ECO:0000313" key="3">
    <source>
        <dbReference type="Proteomes" id="UP000184301"/>
    </source>
</evidence>
<dbReference type="STRING" id="1121950.SAMN02745243_03479"/>
<keyword evidence="3" id="KW-1185">Reference proteome</keyword>
<dbReference type="InterPro" id="IPR036390">
    <property type="entry name" value="WH_DNA-bd_sf"/>
</dbReference>
<feature type="domain" description="HTH lysR-type" evidence="1">
    <location>
        <begin position="25"/>
        <end position="84"/>
    </location>
</feature>
<dbReference type="Pfam" id="PF00126">
    <property type="entry name" value="HTH_1"/>
    <property type="match status" value="1"/>
</dbReference>
<evidence type="ECO:0000313" key="2">
    <source>
        <dbReference type="EMBL" id="SHK67456.1"/>
    </source>
</evidence>
<sequence length="388" mass="42410">MKEKITLRILSDGGEKFFGKGVAQLLHYVDAEGSLNMAAKRMNLSYSKAWNMLNKAEEELGFHFVERTSGGKNGGGSVLTAEGRRFVDQFDTFQEDVEKTVKDLFVQSFLFDNRYSFENITNHNRLVVVRGGGDIATGTIHRLHRCGYRVLILECEKPTAIRRKVSFCEAVYDDTAEVEAVTCRRAADLEACEAIWQQGEIPLLVDAGGDVLRKLQPSAVIDAILAKKNLGTNRSMAPLTIALGPGFEAGKDVDYVVETMRGHKLGRIIEAGYAMANTGIPGDIKGYGRERVIHAPVTGIIRNVAEISDMVEKDQTLAYIGDTPVRATLTGVLRGIIRDGFEVKQGLKIADIDPRGSEQGNCFTISDKARCIAGGVLEILLRSPGAGK</sequence>
<dbReference type="NCBIfam" id="TIGR03309">
    <property type="entry name" value="matur_yqeB"/>
    <property type="match status" value="1"/>
</dbReference>
<dbReference type="AlphaFoldDB" id="A0A1M6UE52"/>